<name>A0A7J7U5L1_MYOMY</name>
<evidence type="ECO:0000313" key="3">
    <source>
        <dbReference type="Proteomes" id="UP000527355"/>
    </source>
</evidence>
<keyword evidence="3" id="KW-1185">Reference proteome</keyword>
<organism evidence="2 3">
    <name type="scientific">Myotis myotis</name>
    <name type="common">Greater mouse-eared bat</name>
    <name type="synonym">Vespertilio myotis</name>
    <dbReference type="NCBI Taxonomy" id="51298"/>
    <lineage>
        <taxon>Eukaryota</taxon>
        <taxon>Metazoa</taxon>
        <taxon>Chordata</taxon>
        <taxon>Craniata</taxon>
        <taxon>Vertebrata</taxon>
        <taxon>Euteleostomi</taxon>
        <taxon>Mammalia</taxon>
        <taxon>Eutheria</taxon>
        <taxon>Laurasiatheria</taxon>
        <taxon>Chiroptera</taxon>
        <taxon>Yangochiroptera</taxon>
        <taxon>Vespertilionidae</taxon>
        <taxon>Myotis</taxon>
    </lineage>
</organism>
<feature type="region of interest" description="Disordered" evidence="1">
    <location>
        <begin position="59"/>
        <end position="118"/>
    </location>
</feature>
<dbReference type="AlphaFoldDB" id="A0A7J7U5L1"/>
<accession>A0A7J7U5L1</accession>
<proteinExistence type="predicted"/>
<protein>
    <submittedName>
        <fullName evidence="2">Uncharacterized protein</fullName>
    </submittedName>
</protein>
<dbReference type="Proteomes" id="UP000527355">
    <property type="component" value="Unassembled WGS sequence"/>
</dbReference>
<feature type="region of interest" description="Disordered" evidence="1">
    <location>
        <begin position="145"/>
        <end position="165"/>
    </location>
</feature>
<evidence type="ECO:0000256" key="1">
    <source>
        <dbReference type="SAM" id="MobiDB-lite"/>
    </source>
</evidence>
<dbReference type="EMBL" id="JABWUV010000014">
    <property type="protein sequence ID" value="KAF6308121.1"/>
    <property type="molecule type" value="Genomic_DNA"/>
</dbReference>
<sequence>MPLTGNQAHNLGTWCPDWESNLGPLGLWDDAPSTEHHGQAGAPFLSHTNKTLSLSPQKHAFKGGPGTAHATAWMQSTAAELSDPSAKSKVQEPLQEPCRQRRVVAAASRAGGEPGEGSPWGRARLALAASIRLLAGGMSFSGQSVRLGCRPPDTTRRGGLRVRGT</sequence>
<evidence type="ECO:0000313" key="2">
    <source>
        <dbReference type="EMBL" id="KAF6308121.1"/>
    </source>
</evidence>
<reference evidence="2 3" key="1">
    <citation type="journal article" date="2020" name="Nature">
        <title>Six reference-quality genomes reveal evolution of bat adaptations.</title>
        <authorList>
            <person name="Jebb D."/>
            <person name="Huang Z."/>
            <person name="Pippel M."/>
            <person name="Hughes G.M."/>
            <person name="Lavrichenko K."/>
            <person name="Devanna P."/>
            <person name="Winkler S."/>
            <person name="Jermiin L.S."/>
            <person name="Skirmuntt E.C."/>
            <person name="Katzourakis A."/>
            <person name="Burkitt-Gray L."/>
            <person name="Ray D.A."/>
            <person name="Sullivan K.A.M."/>
            <person name="Roscito J.G."/>
            <person name="Kirilenko B.M."/>
            <person name="Davalos L.M."/>
            <person name="Corthals A.P."/>
            <person name="Power M.L."/>
            <person name="Jones G."/>
            <person name="Ransome R.D."/>
            <person name="Dechmann D.K.N."/>
            <person name="Locatelli A.G."/>
            <person name="Puechmaille S.J."/>
            <person name="Fedrigo O."/>
            <person name="Jarvis E.D."/>
            <person name="Hiller M."/>
            <person name="Vernes S.C."/>
            <person name="Myers E.W."/>
            <person name="Teeling E.C."/>
        </authorList>
    </citation>
    <scope>NUCLEOTIDE SEQUENCE [LARGE SCALE GENOMIC DNA]</scope>
    <source>
        <strain evidence="2">MMyoMyo1</strain>
        <tissue evidence="2">Flight muscle</tissue>
    </source>
</reference>
<comment type="caution">
    <text evidence="2">The sequence shown here is derived from an EMBL/GenBank/DDBJ whole genome shotgun (WGS) entry which is preliminary data.</text>
</comment>
<gene>
    <name evidence="2" type="ORF">mMyoMyo1_008899</name>
</gene>